<dbReference type="OrthoDB" id="8527869at2"/>
<feature type="coiled-coil region" evidence="1">
    <location>
        <begin position="46"/>
        <end position="80"/>
    </location>
</feature>
<dbReference type="RefSeq" id="WP_121242659.1">
    <property type="nucleotide sequence ID" value="NZ_BHVV01000003.1"/>
</dbReference>
<dbReference type="EMBL" id="RCCI01000006">
    <property type="protein sequence ID" value="RLJ63749.1"/>
    <property type="molecule type" value="Genomic_DNA"/>
</dbReference>
<dbReference type="AlphaFoldDB" id="A0A497XBV1"/>
<organism evidence="2 3">
    <name type="scientific">Sulfurisoma sediminicola</name>
    <dbReference type="NCBI Taxonomy" id="1381557"/>
    <lineage>
        <taxon>Bacteria</taxon>
        <taxon>Pseudomonadati</taxon>
        <taxon>Pseudomonadota</taxon>
        <taxon>Betaproteobacteria</taxon>
        <taxon>Nitrosomonadales</taxon>
        <taxon>Sterolibacteriaceae</taxon>
        <taxon>Sulfurisoma</taxon>
    </lineage>
</organism>
<evidence type="ECO:0000256" key="1">
    <source>
        <dbReference type="SAM" id="Coils"/>
    </source>
</evidence>
<dbReference type="Proteomes" id="UP000268908">
    <property type="component" value="Unassembled WGS sequence"/>
</dbReference>
<keyword evidence="1" id="KW-0175">Coiled coil</keyword>
<reference evidence="2 3" key="1">
    <citation type="submission" date="2018-10" db="EMBL/GenBank/DDBJ databases">
        <title>Genomic Encyclopedia of Type Strains, Phase IV (KMG-IV): sequencing the most valuable type-strain genomes for metagenomic binning, comparative biology and taxonomic classification.</title>
        <authorList>
            <person name="Goeker M."/>
        </authorList>
    </citation>
    <scope>NUCLEOTIDE SEQUENCE [LARGE SCALE GENOMIC DNA]</scope>
    <source>
        <strain evidence="2 3">DSM 26916</strain>
    </source>
</reference>
<keyword evidence="3" id="KW-1185">Reference proteome</keyword>
<evidence type="ECO:0000313" key="2">
    <source>
        <dbReference type="EMBL" id="RLJ63749.1"/>
    </source>
</evidence>
<gene>
    <name evidence="2" type="ORF">DFR35_2381</name>
</gene>
<proteinExistence type="predicted"/>
<comment type="caution">
    <text evidence="2">The sequence shown here is derived from an EMBL/GenBank/DDBJ whole genome shotgun (WGS) entry which is preliminary data.</text>
</comment>
<evidence type="ECO:0000313" key="3">
    <source>
        <dbReference type="Proteomes" id="UP000268908"/>
    </source>
</evidence>
<sequence length="207" mass="23418">MSAGAFSKADFRRIQWSVVILVILALLGAAVVFGALQLTKAAQAEARKVEAERGDIRNKLARARDEEQDIRARIARYQELVERGYVTEEQRLDWIERIAQIKAARKLIDVQYELMPQKPVEAGLLPEGNSGGGYEFMSSAMKLQMQLLHEDDLLGFLTDLRARVRALIVVRQCAVERIPRGATSERGVQAQLKADCEIDWITLREKR</sequence>
<protein>
    <submittedName>
        <fullName evidence="2">Uncharacterized protein</fullName>
    </submittedName>
</protein>
<accession>A0A497XBV1</accession>
<name>A0A497XBV1_9PROT</name>